<dbReference type="Gene3D" id="1.10.510.10">
    <property type="entry name" value="Transferase(Phosphotransferase) domain 1"/>
    <property type="match status" value="1"/>
</dbReference>
<dbReference type="OrthoDB" id="5804191at2759"/>
<evidence type="ECO:0000259" key="2">
    <source>
        <dbReference type="PROSITE" id="PS50011"/>
    </source>
</evidence>
<dbReference type="UCSC" id="K08H2.5">
    <property type="organism name" value="c. elegans"/>
</dbReference>
<evidence type="ECO:0000313" key="5">
    <source>
        <dbReference type="WormBase" id="K08H2.5"/>
    </source>
</evidence>
<dbReference type="GO" id="GO:0007165">
    <property type="term" value="P:signal transduction"/>
    <property type="evidence" value="ECO:0000318"/>
    <property type="project" value="GO_Central"/>
</dbReference>
<accession>Q21373</accession>
<keyword evidence="1" id="KW-0547">Nucleotide-binding</keyword>
<dbReference type="InterPro" id="IPR011009">
    <property type="entry name" value="Kinase-like_dom_sf"/>
</dbReference>
<protein>
    <submittedName>
        <fullName evidence="3">Protein kinase domain-containing protein</fullName>
    </submittedName>
</protein>
<dbReference type="AlphaFoldDB" id="Q21373"/>
<dbReference type="GO" id="GO:0005634">
    <property type="term" value="C:nucleus"/>
    <property type="evidence" value="ECO:0000318"/>
    <property type="project" value="GO_Central"/>
</dbReference>
<evidence type="ECO:0000256" key="1">
    <source>
        <dbReference type="PROSITE-ProRule" id="PRU10141"/>
    </source>
</evidence>
<keyword evidence="3" id="KW-0808">Transferase</keyword>
<feature type="binding site" evidence="1">
    <location>
        <position position="43"/>
    </location>
    <ligand>
        <name>ATP</name>
        <dbReference type="ChEBI" id="CHEBI:30616"/>
    </ligand>
</feature>
<dbReference type="Bgee" id="WBGene00010692">
    <property type="expression patterns" value="Expressed in material anatomical entity and 1 other cell type or tissue"/>
</dbReference>
<dbReference type="WormBase" id="K08H2.5">
    <property type="protein sequence ID" value="CE53573"/>
    <property type="gene ID" value="WBGene00010692"/>
</dbReference>
<dbReference type="PROSITE" id="PS50011">
    <property type="entry name" value="PROTEIN_KINASE_DOM"/>
    <property type="match status" value="1"/>
</dbReference>
<dbReference type="PROSITE" id="PS00107">
    <property type="entry name" value="PROTEIN_KINASE_ATP"/>
    <property type="match status" value="1"/>
</dbReference>
<dbReference type="SMART" id="SM00220">
    <property type="entry name" value="S_TKc"/>
    <property type="match status" value="1"/>
</dbReference>
<name>Q21373_CAEEL</name>
<keyword evidence="4" id="KW-1185">Reference proteome</keyword>
<dbReference type="SUPFAM" id="SSF56112">
    <property type="entry name" value="Protein kinase-like (PK-like)"/>
    <property type="match status" value="1"/>
</dbReference>
<keyword evidence="1" id="KW-0067">ATP-binding</keyword>
<dbReference type="InParanoid" id="Q21373"/>
<dbReference type="AGR" id="WB:WBGene00010692"/>
<dbReference type="Proteomes" id="UP000001940">
    <property type="component" value="Chromosome X"/>
</dbReference>
<dbReference type="PaxDb" id="6239-K08H2.5"/>
<dbReference type="GO" id="GO:0004674">
    <property type="term" value="F:protein serine/threonine kinase activity"/>
    <property type="evidence" value="ECO:0000318"/>
    <property type="project" value="GO_Central"/>
</dbReference>
<dbReference type="FunCoup" id="Q21373">
    <property type="interactions" value="112"/>
</dbReference>
<sequence>MACPYVDDVLRNYKIVEVLGSGEYGTAFACVDADSRHSTLALKASNLETIFCENCFKLERTVLQRISTLGTNEKSRFPTLVDNFVVDSTLGCLVMTKEGDSLGDVCKRNDPKKFSPTNVLKIMLSVGKSLQTIHSLGYIHRDIHWNNVLFAKTITPASPCKLIDYGVGKKFRNRRGNYVKNRPQRDVNFKECGHVSWNVMMGGVPNLKDDFSSLMFLGLKISGISSLEIGSVSEVRHQKMIFELDPSRFLRSVPWLLKVACVIVDSDAEKFNYAGVFNAIKQGFPFDEEEIINHSYLQGSLKVY</sequence>
<gene>
    <name evidence="3" type="ORF">CELE_K08H2.5</name>
    <name evidence="3 5" type="ORF">K08H2.5</name>
</gene>
<reference evidence="3 4" key="1">
    <citation type="journal article" date="1998" name="Science">
        <title>Genome sequence of the nematode C. elegans: a platform for investigating biology.</title>
        <authorList>
            <consortium name="The C. elegans sequencing consortium"/>
            <person name="Sulson J.E."/>
            <person name="Waterston R."/>
        </authorList>
    </citation>
    <scope>NUCLEOTIDE SEQUENCE [LARGE SCALE GENOMIC DNA]</scope>
    <source>
        <strain evidence="3 4">Bristol N2</strain>
    </source>
</reference>
<dbReference type="InterPro" id="IPR017441">
    <property type="entry name" value="Protein_kinase_ATP_BS"/>
</dbReference>
<dbReference type="GO" id="GO:0005737">
    <property type="term" value="C:cytoplasm"/>
    <property type="evidence" value="ECO:0000318"/>
    <property type="project" value="GO_Central"/>
</dbReference>
<evidence type="ECO:0000313" key="3">
    <source>
        <dbReference type="EMBL" id="CAA94155.2"/>
    </source>
</evidence>
<dbReference type="FunFam" id="1.10.510.10:FF:002452">
    <property type="entry name" value="Uncharacterized protein"/>
    <property type="match status" value="1"/>
</dbReference>
<dbReference type="InterPro" id="IPR050235">
    <property type="entry name" value="CK1_Ser-Thr_kinase"/>
</dbReference>
<dbReference type="SMR" id="Q21373"/>
<organism evidence="3 4">
    <name type="scientific">Caenorhabditis elegans</name>
    <dbReference type="NCBI Taxonomy" id="6239"/>
    <lineage>
        <taxon>Eukaryota</taxon>
        <taxon>Metazoa</taxon>
        <taxon>Ecdysozoa</taxon>
        <taxon>Nematoda</taxon>
        <taxon>Chromadorea</taxon>
        <taxon>Rhabditida</taxon>
        <taxon>Rhabditina</taxon>
        <taxon>Rhabditomorpha</taxon>
        <taxon>Rhabditoidea</taxon>
        <taxon>Rhabditidae</taxon>
        <taxon>Peloderinae</taxon>
        <taxon>Caenorhabditis</taxon>
    </lineage>
</organism>
<dbReference type="Pfam" id="PF00069">
    <property type="entry name" value="Pkinase"/>
    <property type="match status" value="1"/>
</dbReference>
<evidence type="ECO:0000313" key="4">
    <source>
        <dbReference type="Proteomes" id="UP000001940"/>
    </source>
</evidence>
<dbReference type="PhylomeDB" id="Q21373"/>
<dbReference type="InterPro" id="IPR000719">
    <property type="entry name" value="Prot_kinase_dom"/>
</dbReference>
<proteinExistence type="predicted"/>
<dbReference type="EMBL" id="BX284606">
    <property type="protein sequence ID" value="CAA94155.2"/>
    <property type="molecule type" value="Genomic_DNA"/>
</dbReference>
<dbReference type="HOGENOM" id="CLU_814404_0_0_1"/>
<dbReference type="PIR" id="T23521">
    <property type="entry name" value="T23521"/>
</dbReference>
<dbReference type="PANTHER" id="PTHR11909">
    <property type="entry name" value="CASEIN KINASE-RELATED"/>
    <property type="match status" value="1"/>
</dbReference>
<feature type="domain" description="Protein kinase" evidence="2">
    <location>
        <begin position="13"/>
        <end position="304"/>
    </location>
</feature>
<keyword evidence="3" id="KW-0418">Kinase</keyword>
<dbReference type="GO" id="GO:0005524">
    <property type="term" value="F:ATP binding"/>
    <property type="evidence" value="ECO:0007669"/>
    <property type="project" value="UniProtKB-UniRule"/>
</dbReference>
<dbReference type="eggNOG" id="KOG1164">
    <property type="taxonomic scope" value="Eukaryota"/>
</dbReference>